<feature type="transmembrane region" description="Helical" evidence="1">
    <location>
        <begin position="160"/>
        <end position="178"/>
    </location>
</feature>
<name>A0A1Z1UYX8_RHOHA</name>
<keyword evidence="1" id="KW-0472">Membrane</keyword>
<keyword evidence="2" id="KW-0614">Plasmid</keyword>
<feature type="transmembrane region" description="Helical" evidence="1">
    <location>
        <begin position="184"/>
        <end position="202"/>
    </location>
</feature>
<keyword evidence="1" id="KW-1133">Transmembrane helix</keyword>
<dbReference type="Pfam" id="PF06912">
    <property type="entry name" value="DUF1275"/>
    <property type="match status" value="1"/>
</dbReference>
<reference evidence="2" key="1">
    <citation type="journal article" date="2017" name="Genome Biol. Evol.">
        <title>Comparative Genomics of Rhodococcus equi Virulence Plasmids Indicates Host-Driven Evolution of the vap Pathogenicity Island.</title>
        <authorList>
            <person name="MacArthur I."/>
            <person name="Anastasi E."/>
            <person name="Alvarez S."/>
            <person name="Scortti M."/>
            <person name="Vazquez-Boland J.A."/>
        </authorList>
    </citation>
    <scope>NUCLEOTIDE SEQUENCE</scope>
    <source>
        <strain evidence="2">PAM1533</strain>
        <plasmid evidence="2">PVAPB1533</plasmid>
    </source>
</reference>
<accession>A0A1Z1UYX8</accession>
<organism evidence="2">
    <name type="scientific">Rhodococcus hoagii</name>
    <name type="common">Corynebacterium equii</name>
    <dbReference type="NCBI Taxonomy" id="43767"/>
    <lineage>
        <taxon>Bacteria</taxon>
        <taxon>Bacillati</taxon>
        <taxon>Actinomycetota</taxon>
        <taxon>Actinomycetes</taxon>
        <taxon>Mycobacteriales</taxon>
        <taxon>Nocardiaceae</taxon>
        <taxon>Prescottella</taxon>
    </lineage>
</organism>
<dbReference type="RefSeq" id="WP_233279849.1">
    <property type="nucleotide sequence ID" value="NZ_KX443406.1"/>
</dbReference>
<feature type="transmembrane region" description="Helical" evidence="1">
    <location>
        <begin position="116"/>
        <end position="139"/>
    </location>
</feature>
<feature type="transmembrane region" description="Helical" evidence="1">
    <location>
        <begin position="59"/>
        <end position="81"/>
    </location>
</feature>
<evidence type="ECO:0000256" key="1">
    <source>
        <dbReference type="SAM" id="Phobius"/>
    </source>
</evidence>
<proteinExistence type="predicted"/>
<sequence length="209" mass="21436">MSPATTADLQDRRVMETGIAAFVGFVDALGFVVLGGFFVSSVDATTTQTGVALGGGIHWPLGLLAAILGSFLIGVMAATYVGRCWPRRRVTGAFMVATAALVASGLIGQISDSRVMIGFTLALAMGSANTLVEPAGLLVDMARALSERLQSTRSRVWARHLLLWVAMTLGAAVGAVLGSHLGTSTAWIAAAIALLVAIRAAVTPNGTPS</sequence>
<keyword evidence="1" id="KW-0812">Transmembrane</keyword>
<dbReference type="EMBL" id="KX443407">
    <property type="protein sequence ID" value="ARX60682.1"/>
    <property type="molecule type" value="Genomic_DNA"/>
</dbReference>
<protein>
    <recommendedName>
        <fullName evidence="3">DUF1275 domain-containing protein</fullName>
    </recommendedName>
</protein>
<gene>
    <name evidence="2" type="ORF">pVAPB1533_0796</name>
</gene>
<evidence type="ECO:0008006" key="3">
    <source>
        <dbReference type="Google" id="ProtNLM"/>
    </source>
</evidence>
<feature type="transmembrane region" description="Helical" evidence="1">
    <location>
        <begin position="19"/>
        <end position="39"/>
    </location>
</feature>
<dbReference type="AlphaFoldDB" id="A0A1Z1UYX8"/>
<geneLocation type="plasmid" evidence="2">
    <name>PVAPB1533</name>
</geneLocation>
<evidence type="ECO:0000313" key="2">
    <source>
        <dbReference type="EMBL" id="ARX60682.1"/>
    </source>
</evidence>
<dbReference type="InterPro" id="IPR010699">
    <property type="entry name" value="DUF1275"/>
</dbReference>
<feature type="transmembrane region" description="Helical" evidence="1">
    <location>
        <begin position="93"/>
        <end position="110"/>
    </location>
</feature>
<dbReference type="PANTHER" id="PTHR37314">
    <property type="entry name" value="SLR0142 PROTEIN"/>
    <property type="match status" value="1"/>
</dbReference>
<dbReference type="PANTHER" id="PTHR37314:SF4">
    <property type="entry name" value="UPF0700 TRANSMEMBRANE PROTEIN YOAK"/>
    <property type="match status" value="1"/>
</dbReference>